<proteinExistence type="predicted"/>
<name>A0A8J7MWL0_9RHOB</name>
<organism evidence="2 3">
    <name type="scientific">Fuscibacter oryzae</name>
    <dbReference type="NCBI Taxonomy" id="2803939"/>
    <lineage>
        <taxon>Bacteria</taxon>
        <taxon>Pseudomonadati</taxon>
        <taxon>Pseudomonadota</taxon>
        <taxon>Alphaproteobacteria</taxon>
        <taxon>Rhodobacterales</taxon>
        <taxon>Paracoccaceae</taxon>
        <taxon>Fuscibacter</taxon>
    </lineage>
</organism>
<comment type="caution">
    <text evidence="2">The sequence shown here is derived from an EMBL/GenBank/DDBJ whole genome shotgun (WGS) entry which is preliminary data.</text>
</comment>
<dbReference type="Pfam" id="PF01636">
    <property type="entry name" value="APH"/>
    <property type="match status" value="1"/>
</dbReference>
<dbReference type="Proteomes" id="UP000619033">
    <property type="component" value="Unassembled WGS sequence"/>
</dbReference>
<dbReference type="Gene3D" id="3.30.200.20">
    <property type="entry name" value="Phosphorylase Kinase, domain 1"/>
    <property type="match status" value="1"/>
</dbReference>
<dbReference type="Gene3D" id="3.90.1200.10">
    <property type="match status" value="1"/>
</dbReference>
<evidence type="ECO:0000313" key="3">
    <source>
        <dbReference type="Proteomes" id="UP000619033"/>
    </source>
</evidence>
<evidence type="ECO:0000313" key="2">
    <source>
        <dbReference type="EMBL" id="MBL4929044.1"/>
    </source>
</evidence>
<feature type="domain" description="Aminoglycoside phosphotransferase" evidence="1">
    <location>
        <begin position="27"/>
        <end position="251"/>
    </location>
</feature>
<dbReference type="SUPFAM" id="SSF56112">
    <property type="entry name" value="Protein kinase-like (PK-like)"/>
    <property type="match status" value="1"/>
</dbReference>
<dbReference type="RefSeq" id="WP_202661735.1">
    <property type="nucleotide sequence ID" value="NZ_JAESVP010000006.1"/>
</dbReference>
<dbReference type="EMBL" id="JAESVP010000006">
    <property type="protein sequence ID" value="MBL4929044.1"/>
    <property type="molecule type" value="Genomic_DNA"/>
</dbReference>
<dbReference type="InterPro" id="IPR011009">
    <property type="entry name" value="Kinase-like_dom_sf"/>
</dbReference>
<gene>
    <name evidence="2" type="ORF">JI744_13100</name>
</gene>
<dbReference type="InterPro" id="IPR002575">
    <property type="entry name" value="Aminoglycoside_PTrfase"/>
</dbReference>
<reference evidence="2" key="1">
    <citation type="submission" date="2021-01" db="EMBL/GenBank/DDBJ databases">
        <title>Genome seq and assembly of Tabrizicola sp. KVB23.</title>
        <authorList>
            <person name="Chhetri G."/>
        </authorList>
    </citation>
    <scope>NUCLEOTIDE SEQUENCE</scope>
    <source>
        <strain evidence="2">KVB23</strain>
    </source>
</reference>
<keyword evidence="3" id="KW-1185">Reference proteome</keyword>
<protein>
    <submittedName>
        <fullName evidence="2">Phosphotransferase</fullName>
    </submittedName>
</protein>
<accession>A0A8J7MWL0</accession>
<dbReference type="AlphaFoldDB" id="A0A8J7MWL0"/>
<sequence length="339" mass="36769">MTQAANRRTLSDQFLDRAGWGAAGRVFLAGDASDRSYQRVTLSGKTAVLMDAPPGKGDDPAQFLVIARHLTGLGLSAPGCLAEDLQHGFLLLEDLGDGLFSRLIADDPAQEVPLYQAATDVLLHLQSQPAPPDLPNLSAADWAEAAAFALDWYRFAITGDRVPTDDFQAILADLLHCYADGPRVLILRDYHAQNLLWLPARQGLARVGLLDFQLAQMGQPGYDLVSLLQDARRDVLPDTEEQMIRRFAAGAGHEGAAFRRAYSVLGAQRALRILGIFARLCLVGGKPGYLPLLPRVWQQLQANLRQPGMEGLQSLCSALLPPPDPAALATMEAKCGLFR</sequence>
<evidence type="ECO:0000259" key="1">
    <source>
        <dbReference type="Pfam" id="PF01636"/>
    </source>
</evidence>